<sequence>MRLFTGWMLAVFLCCAAESRASGTSLDARLVEAQADYDEAQQLKTARKYTEALVRAEHALTLRKAALGEMHPTVALCLNLLGNLHRRQGDFAQAEPLFLRALAIREATLGQDHPEAAYSLNSLAILYMEQGLYNKAEPLLLRALAIWESAFTEDTPDIAGARSNLAALYWKQGRYRQAEPLYLRALSTSEAAFGKDHPHAAGVLTNLATLYFDQGLYGQAAPLFQRAITILESAFGKTHLDLAVPLDNLAILYAQQGLYGSAESLHKRALTIMEANLDRNSPEVASSLNELASLYSRQGLYGQAEPLLRRSLAISERTFGKNHPDVASSLNNLADLHTEQGAYAKAMPLFRRSLSIREASLGKAHPDVADSLLNLASTYRQRGLYGRAEPLYQRSLDIMEMAAGQYHPFIAQLLTDFALSRLAQQRLPEALALFTRAFSISERRLRQEALGFSGSRLSSLLSHLRADEQMLYALLRAYPQDAHARNLALSAVLLLKGRSVAELAHISRSIDRNLGAEDHDTLEKLRGLRTQLAALSFSSPDTLPLKAYQQRLKALEEEGDSLEAELAGRSAHLRSLTALPSPSEIVARVAAALPQDSALIEFIAYRDRPLVPKPGTSPANVPSQLRYMALVLFPDGASHTVDLGPAAPIDRAALHLRDALAEQEASFQTIAQELYQRAFQPLIPLLGSTRHLVLAPDGQLGLIPFDALHDGQGFLLDSFDFTYLTSGRELLLRPWDGAAPSSVVVMADPNFTDSVTALDSHTTRSSPLAWFAVPPLSEMPRNGWVRLPGTRLEAQSIQRLLPQAQLFLGADASKDVLLRLPTPGILHLATHGFFLGDAPAFSDARGLASIDALAGAPPPQQEPLLNSGLVLAGAQASGAEAPGPEATLLTALEIAGLNLWGTQLVVLSGCDTGRGDVRLGQGVYGLRRALVAAGAETVLVSLWKVNDYATSVLMEAYYRNLLKGQGRATALREAMKSHRARYPHPHAWAPFIALGRNTPLRGITPALPQAPEPGASP</sequence>
<evidence type="ECO:0000256" key="6">
    <source>
        <dbReference type="ARBA" id="ARBA00022803"/>
    </source>
</evidence>
<evidence type="ECO:0000259" key="12">
    <source>
        <dbReference type="Pfam" id="PF12770"/>
    </source>
</evidence>
<feature type="repeat" description="TPR" evidence="10">
    <location>
        <begin position="201"/>
        <end position="234"/>
    </location>
</feature>
<evidence type="ECO:0000256" key="4">
    <source>
        <dbReference type="ARBA" id="ARBA00022701"/>
    </source>
</evidence>
<evidence type="ECO:0000313" key="14">
    <source>
        <dbReference type="Proteomes" id="UP000182719"/>
    </source>
</evidence>
<evidence type="ECO:0000256" key="5">
    <source>
        <dbReference type="ARBA" id="ARBA00022737"/>
    </source>
</evidence>
<dbReference type="Proteomes" id="UP000182719">
    <property type="component" value="Unassembled WGS sequence"/>
</dbReference>
<gene>
    <name evidence="13" type="ORF">SAMN05444354_11396</name>
</gene>
<evidence type="ECO:0000313" key="13">
    <source>
        <dbReference type="EMBL" id="SEM22829.1"/>
    </source>
</evidence>
<dbReference type="Pfam" id="PF12770">
    <property type="entry name" value="CHAT"/>
    <property type="match status" value="1"/>
</dbReference>
<keyword evidence="7" id="KW-0175">Coiled coil</keyword>
<evidence type="ECO:0000256" key="3">
    <source>
        <dbReference type="ARBA" id="ARBA00022490"/>
    </source>
</evidence>
<keyword evidence="3" id="KW-0963">Cytoplasm</keyword>
<evidence type="ECO:0000256" key="2">
    <source>
        <dbReference type="ARBA" id="ARBA00009622"/>
    </source>
</evidence>
<feature type="domain" description="CHAT" evidence="12">
    <location>
        <begin position="669"/>
        <end position="995"/>
    </location>
</feature>
<dbReference type="InterPro" id="IPR024983">
    <property type="entry name" value="CHAT_dom"/>
</dbReference>
<dbReference type="InterPro" id="IPR002151">
    <property type="entry name" value="Kinesin_light"/>
</dbReference>
<dbReference type="RefSeq" id="WP_075008752.1">
    <property type="nucleotide sequence ID" value="NZ_FOAP01000013.1"/>
</dbReference>
<dbReference type="AlphaFoldDB" id="A0A1H7WP60"/>
<keyword evidence="5" id="KW-0677">Repeat</keyword>
<dbReference type="InterPro" id="IPR019734">
    <property type="entry name" value="TPR_rpt"/>
</dbReference>
<comment type="subcellular location">
    <subcellularLocation>
        <location evidence="1">Cytoplasm</location>
        <location evidence="1">Cytoskeleton</location>
    </subcellularLocation>
</comment>
<dbReference type="PANTHER" id="PTHR45783">
    <property type="entry name" value="KINESIN LIGHT CHAIN"/>
    <property type="match status" value="1"/>
</dbReference>
<protein>
    <submittedName>
        <fullName evidence="13">CHAT domain-containing protein</fullName>
    </submittedName>
</protein>
<evidence type="ECO:0000256" key="9">
    <source>
        <dbReference type="ARBA" id="ARBA00023212"/>
    </source>
</evidence>
<organism evidence="13 14">
    <name type="scientific">Stigmatella aurantiaca</name>
    <dbReference type="NCBI Taxonomy" id="41"/>
    <lineage>
        <taxon>Bacteria</taxon>
        <taxon>Pseudomonadati</taxon>
        <taxon>Myxococcota</taxon>
        <taxon>Myxococcia</taxon>
        <taxon>Myxococcales</taxon>
        <taxon>Cystobacterineae</taxon>
        <taxon>Archangiaceae</taxon>
        <taxon>Stigmatella</taxon>
    </lineage>
</organism>
<evidence type="ECO:0000256" key="7">
    <source>
        <dbReference type="ARBA" id="ARBA00023054"/>
    </source>
</evidence>
<dbReference type="GO" id="GO:0019894">
    <property type="term" value="F:kinesin binding"/>
    <property type="evidence" value="ECO:0007669"/>
    <property type="project" value="TreeGrafter"/>
</dbReference>
<dbReference type="GO" id="GO:0005874">
    <property type="term" value="C:microtubule"/>
    <property type="evidence" value="ECO:0007669"/>
    <property type="project" value="UniProtKB-KW"/>
</dbReference>
<proteinExistence type="inferred from homology"/>
<dbReference type="SMART" id="SM00028">
    <property type="entry name" value="TPR"/>
    <property type="match status" value="9"/>
</dbReference>
<dbReference type="Pfam" id="PF13424">
    <property type="entry name" value="TPR_12"/>
    <property type="match status" value="4"/>
</dbReference>
<dbReference type="GO" id="GO:0007018">
    <property type="term" value="P:microtubule-based movement"/>
    <property type="evidence" value="ECO:0007669"/>
    <property type="project" value="TreeGrafter"/>
</dbReference>
<feature type="repeat" description="TPR" evidence="10">
    <location>
        <begin position="327"/>
        <end position="360"/>
    </location>
</feature>
<feature type="chain" id="PRO_5010201983" evidence="11">
    <location>
        <begin position="17"/>
        <end position="1017"/>
    </location>
</feature>
<keyword evidence="6 10" id="KW-0802">TPR repeat</keyword>
<dbReference type="PANTHER" id="PTHR45783:SF3">
    <property type="entry name" value="KINESIN LIGHT CHAIN"/>
    <property type="match status" value="1"/>
</dbReference>
<keyword evidence="4" id="KW-0493">Microtubule</keyword>
<accession>A0A1H7WP60</accession>
<evidence type="ECO:0000256" key="1">
    <source>
        <dbReference type="ARBA" id="ARBA00004245"/>
    </source>
</evidence>
<keyword evidence="8" id="KW-0505">Motor protein</keyword>
<dbReference type="Pfam" id="PF13374">
    <property type="entry name" value="TPR_10"/>
    <property type="match status" value="1"/>
</dbReference>
<keyword evidence="11" id="KW-0732">Signal</keyword>
<name>A0A1H7WP60_STIAU</name>
<dbReference type="GO" id="GO:0005737">
    <property type="term" value="C:cytoplasm"/>
    <property type="evidence" value="ECO:0007669"/>
    <property type="project" value="TreeGrafter"/>
</dbReference>
<dbReference type="InterPro" id="IPR011990">
    <property type="entry name" value="TPR-like_helical_dom_sf"/>
</dbReference>
<feature type="signal peptide" evidence="11">
    <location>
        <begin position="1"/>
        <end position="16"/>
    </location>
</feature>
<keyword evidence="14" id="KW-1185">Reference proteome</keyword>
<comment type="similarity">
    <text evidence="2">Belongs to the kinesin light chain family.</text>
</comment>
<keyword evidence="9" id="KW-0206">Cytoskeleton</keyword>
<feature type="repeat" description="TPR" evidence="10">
    <location>
        <begin position="75"/>
        <end position="108"/>
    </location>
</feature>
<evidence type="ECO:0000256" key="8">
    <source>
        <dbReference type="ARBA" id="ARBA00023175"/>
    </source>
</evidence>
<dbReference type="PRINTS" id="PR00381">
    <property type="entry name" value="KINESINLIGHT"/>
</dbReference>
<dbReference type="GO" id="GO:0005871">
    <property type="term" value="C:kinesin complex"/>
    <property type="evidence" value="ECO:0007669"/>
    <property type="project" value="InterPro"/>
</dbReference>
<dbReference type="SUPFAM" id="SSF48452">
    <property type="entry name" value="TPR-like"/>
    <property type="match status" value="3"/>
</dbReference>
<evidence type="ECO:0000256" key="11">
    <source>
        <dbReference type="SAM" id="SignalP"/>
    </source>
</evidence>
<dbReference type="EMBL" id="FOAP01000013">
    <property type="protein sequence ID" value="SEM22829.1"/>
    <property type="molecule type" value="Genomic_DNA"/>
</dbReference>
<dbReference type="PROSITE" id="PS50005">
    <property type="entry name" value="TPR"/>
    <property type="match status" value="3"/>
</dbReference>
<dbReference type="Gene3D" id="1.25.40.10">
    <property type="entry name" value="Tetratricopeptide repeat domain"/>
    <property type="match status" value="3"/>
</dbReference>
<reference evidence="14" key="1">
    <citation type="submission" date="2016-10" db="EMBL/GenBank/DDBJ databases">
        <authorList>
            <person name="Varghese N."/>
            <person name="Submissions S."/>
        </authorList>
    </citation>
    <scope>NUCLEOTIDE SEQUENCE [LARGE SCALE GENOMIC DNA]</scope>
    <source>
        <strain evidence="14">DSM 17044</strain>
    </source>
</reference>
<evidence type="ECO:0000256" key="10">
    <source>
        <dbReference type="PROSITE-ProRule" id="PRU00339"/>
    </source>
</evidence>
<dbReference type="OrthoDB" id="9761935at2"/>